<evidence type="ECO:0000313" key="6">
    <source>
        <dbReference type="Proteomes" id="UP001320609"/>
    </source>
</evidence>
<keyword evidence="1" id="KW-0479">Metal-binding</keyword>
<dbReference type="Proteomes" id="UP001320609">
    <property type="component" value="Unassembled WGS sequence"/>
</dbReference>
<feature type="domain" description="Sucrose phosphatase-like" evidence="4">
    <location>
        <begin position="134"/>
        <end position="294"/>
    </location>
</feature>
<organism evidence="5 6">
    <name type="scientific">Vreelandella neptunia</name>
    <dbReference type="NCBI Taxonomy" id="115551"/>
    <lineage>
        <taxon>Bacteria</taxon>
        <taxon>Pseudomonadati</taxon>
        <taxon>Pseudomonadota</taxon>
        <taxon>Gammaproteobacteria</taxon>
        <taxon>Oceanospirillales</taxon>
        <taxon>Halomonadaceae</taxon>
        <taxon>Vreelandella</taxon>
    </lineage>
</organism>
<dbReference type="InterPro" id="IPR006379">
    <property type="entry name" value="HAD-SF_hydro_IIB"/>
</dbReference>
<dbReference type="NCBIfam" id="TIGR01484">
    <property type="entry name" value="HAD-SF-IIB"/>
    <property type="match status" value="1"/>
</dbReference>
<reference evidence="5 6" key="1">
    <citation type="submission" date="2022-03" db="EMBL/GenBank/DDBJ databases">
        <title>Genomic signatures underlying metal tolerance in selected Arctic bacterial isolates.</title>
        <authorList>
            <person name="Thomas F.A."/>
            <person name="Venkatachalam S."/>
            <person name="Krishnan K.P."/>
        </authorList>
    </citation>
    <scope>NUCLEOTIDE SEQUENCE [LARGE SCALE GENOMIC DNA]</scope>
    <source>
        <strain evidence="5 6">HM116</strain>
    </source>
</reference>
<accession>A0ABS9S1D2</accession>
<dbReference type="Pfam" id="PF05116">
    <property type="entry name" value="S6PP"/>
    <property type="match status" value="1"/>
</dbReference>
<dbReference type="NCBIfam" id="TIGR01486">
    <property type="entry name" value="HAD-SF-IIB-MPGP"/>
    <property type="match status" value="1"/>
</dbReference>
<dbReference type="PANTHER" id="PTHR10000">
    <property type="entry name" value="PHOSPHOSERINE PHOSPHATASE"/>
    <property type="match status" value="1"/>
</dbReference>
<sequence length="313" mass="34306">MPESNHLSVPLSLRLSPSPAAIDLALQPRLVVTDLDGSLLDHHSYDFSPAAPWLARLKQMGVPVIPVTSKTRAELIPLREALGLTGTPFIAENGAVIGLPPGWCHARLDRPGGGRDGVVIKHPGVDIGFIRARLKVWRERLDVRFTRMGELSVHEVMELTGLDETRARDARQREGSEPLVWKDSEQALETFRAALEGDGLQLTQGGRFWHVMGRSADKGSAVEWLVKRFTALRGRAPLSLGLGDGPNDITMLEAVDQAVVIRGCHALVVEPRNSSLYRTEATGPTGWAEGVAHWWGRDDRRLATAEKDEAVVI</sequence>
<dbReference type="InterPro" id="IPR036412">
    <property type="entry name" value="HAD-like_sf"/>
</dbReference>
<dbReference type="GO" id="GO:0016787">
    <property type="term" value="F:hydrolase activity"/>
    <property type="evidence" value="ECO:0007669"/>
    <property type="project" value="UniProtKB-KW"/>
</dbReference>
<gene>
    <name evidence="5" type="ORF">MLE19_01135</name>
</gene>
<keyword evidence="3" id="KW-0460">Magnesium</keyword>
<evidence type="ECO:0000313" key="5">
    <source>
        <dbReference type="EMBL" id="MCH4809922.1"/>
    </source>
</evidence>
<dbReference type="Pfam" id="PF08282">
    <property type="entry name" value="Hydrolase_3"/>
    <property type="match status" value="1"/>
</dbReference>
<keyword evidence="6" id="KW-1185">Reference proteome</keyword>
<dbReference type="PANTHER" id="PTHR10000:SF8">
    <property type="entry name" value="HAD SUPERFAMILY HYDROLASE-LIKE, TYPE 3"/>
    <property type="match status" value="1"/>
</dbReference>
<dbReference type="Gene3D" id="3.30.980.20">
    <property type="entry name" value="Putative mannosyl-3-phosphoglycerate phosphatase, domain 2"/>
    <property type="match status" value="1"/>
</dbReference>
<proteinExistence type="predicted"/>
<dbReference type="RefSeq" id="WP_240716228.1">
    <property type="nucleotide sequence ID" value="NZ_JAKVTW010000001.1"/>
</dbReference>
<dbReference type="InterPro" id="IPR006381">
    <property type="entry name" value="HAD-SF-IIB-MPGP"/>
</dbReference>
<evidence type="ECO:0000256" key="2">
    <source>
        <dbReference type="ARBA" id="ARBA00022801"/>
    </source>
</evidence>
<evidence type="ECO:0000256" key="1">
    <source>
        <dbReference type="ARBA" id="ARBA00022723"/>
    </source>
</evidence>
<keyword evidence="2 5" id="KW-0378">Hydrolase</keyword>
<dbReference type="Gene3D" id="3.40.50.1000">
    <property type="entry name" value="HAD superfamily/HAD-like"/>
    <property type="match status" value="1"/>
</dbReference>
<evidence type="ECO:0000256" key="3">
    <source>
        <dbReference type="ARBA" id="ARBA00022842"/>
    </source>
</evidence>
<protein>
    <submittedName>
        <fullName evidence="5">HAD-IIB family hydrolase</fullName>
    </submittedName>
</protein>
<dbReference type="SFLD" id="SFLDS00003">
    <property type="entry name" value="Haloacid_Dehalogenase"/>
    <property type="match status" value="1"/>
</dbReference>
<dbReference type="EMBL" id="JAKVTW010000001">
    <property type="protein sequence ID" value="MCH4809922.1"/>
    <property type="molecule type" value="Genomic_DNA"/>
</dbReference>
<name>A0ABS9S1D2_9GAMM</name>
<dbReference type="InterPro" id="IPR006380">
    <property type="entry name" value="SPP-like_dom"/>
</dbReference>
<evidence type="ECO:0000259" key="4">
    <source>
        <dbReference type="Pfam" id="PF05116"/>
    </source>
</evidence>
<dbReference type="SUPFAM" id="SSF56784">
    <property type="entry name" value="HAD-like"/>
    <property type="match status" value="1"/>
</dbReference>
<dbReference type="InterPro" id="IPR023214">
    <property type="entry name" value="HAD_sf"/>
</dbReference>
<comment type="caution">
    <text evidence="5">The sequence shown here is derived from an EMBL/GenBank/DDBJ whole genome shotgun (WGS) entry which is preliminary data.</text>
</comment>
<dbReference type="SFLD" id="SFLDG01140">
    <property type="entry name" value="C2.B:_Phosphomannomutase_and_P"/>
    <property type="match status" value="1"/>
</dbReference>
<dbReference type="SFLD" id="SFLDG01142">
    <property type="entry name" value="C2.B.2:_Mannosyl-3-phosphoglyc"/>
    <property type="match status" value="1"/>
</dbReference>